<proteinExistence type="predicted"/>
<gene>
    <name evidence="2" type="ORF">LSINAPIS_LOCUS13487</name>
</gene>
<dbReference type="EMBL" id="FZQP02006776">
    <property type="protein sequence ID" value="VVD03502.1"/>
    <property type="molecule type" value="Genomic_DNA"/>
</dbReference>
<evidence type="ECO:0000313" key="2">
    <source>
        <dbReference type="EMBL" id="VVD03502.1"/>
    </source>
</evidence>
<keyword evidence="3" id="KW-1185">Reference proteome</keyword>
<reference evidence="2 3" key="1">
    <citation type="submission" date="2017-07" db="EMBL/GenBank/DDBJ databases">
        <authorList>
            <person name="Talla V."/>
            <person name="Backstrom N."/>
        </authorList>
    </citation>
    <scope>NUCLEOTIDE SEQUENCE [LARGE SCALE GENOMIC DNA]</scope>
</reference>
<feature type="region of interest" description="Disordered" evidence="1">
    <location>
        <begin position="28"/>
        <end position="64"/>
    </location>
</feature>
<dbReference type="AlphaFoldDB" id="A0A5E4QZJ6"/>
<evidence type="ECO:0000313" key="3">
    <source>
        <dbReference type="Proteomes" id="UP000324832"/>
    </source>
</evidence>
<accession>A0A5E4QZJ6</accession>
<feature type="non-terminal residue" evidence="2">
    <location>
        <position position="185"/>
    </location>
</feature>
<evidence type="ECO:0000256" key="1">
    <source>
        <dbReference type="SAM" id="MobiDB-lite"/>
    </source>
</evidence>
<dbReference type="Proteomes" id="UP000324832">
    <property type="component" value="Unassembled WGS sequence"/>
</dbReference>
<feature type="compositionally biased region" description="Basic and acidic residues" evidence="1">
    <location>
        <begin position="39"/>
        <end position="58"/>
    </location>
</feature>
<organism evidence="2 3">
    <name type="scientific">Leptidea sinapis</name>
    <dbReference type="NCBI Taxonomy" id="189913"/>
    <lineage>
        <taxon>Eukaryota</taxon>
        <taxon>Metazoa</taxon>
        <taxon>Ecdysozoa</taxon>
        <taxon>Arthropoda</taxon>
        <taxon>Hexapoda</taxon>
        <taxon>Insecta</taxon>
        <taxon>Pterygota</taxon>
        <taxon>Neoptera</taxon>
        <taxon>Endopterygota</taxon>
        <taxon>Lepidoptera</taxon>
        <taxon>Glossata</taxon>
        <taxon>Ditrysia</taxon>
        <taxon>Papilionoidea</taxon>
        <taxon>Pieridae</taxon>
        <taxon>Dismorphiinae</taxon>
        <taxon>Leptidea</taxon>
    </lineage>
</organism>
<name>A0A5E4QZJ6_9NEOP</name>
<protein>
    <submittedName>
        <fullName evidence="2">Uncharacterized protein</fullName>
    </submittedName>
</protein>
<sequence>MENETQNIHKLRTVTYDEPITVKSKNDTKNNKIIYNHSKIKENTSAHKQTDEKHENSHAGDTSKNNSVLKYLMESFQQPSSRLLRISPFNSKSDCQLNEKRSYSKKAKLRRHRKGPRENNVDVLFMSKNWISKRERNKKPSDHCNKDLNIKQSKSSNDLYTLKRPCSTKVFWTKKVTCRKKNNFV</sequence>